<gene>
    <name evidence="1" type="ORF">LIPSTDRAFT_178232</name>
</gene>
<sequence>MDNGFWAPAPRAQRSRCVICLDSICKLRSEEAEANDLVVIDECVFVKYHFLAGTITNFLPDVMRMFERLLQDAGRVIRMQHRIPETTMAFYMRCMDLDAGSPGIVRRKINAPVVLHPMKVLTSRSSGGRSLTAYPVSWYIRHFDRQTGRIHHQLLSFLRKVAAVIIPIYECHEFSPR</sequence>
<evidence type="ECO:0000313" key="1">
    <source>
        <dbReference type="EMBL" id="ODQ70239.1"/>
    </source>
</evidence>
<dbReference type="AlphaFoldDB" id="A0A1E3PXR6"/>
<organism evidence="1 2">
    <name type="scientific">Lipomyces starkeyi NRRL Y-11557</name>
    <dbReference type="NCBI Taxonomy" id="675824"/>
    <lineage>
        <taxon>Eukaryota</taxon>
        <taxon>Fungi</taxon>
        <taxon>Dikarya</taxon>
        <taxon>Ascomycota</taxon>
        <taxon>Saccharomycotina</taxon>
        <taxon>Lipomycetes</taxon>
        <taxon>Lipomycetales</taxon>
        <taxon>Lipomycetaceae</taxon>
        <taxon>Lipomyces</taxon>
    </lineage>
</organism>
<protein>
    <submittedName>
        <fullName evidence="1">Uncharacterized protein</fullName>
    </submittedName>
</protein>
<accession>A0A1E3PXR6</accession>
<name>A0A1E3PXR6_LIPST</name>
<reference evidence="1 2" key="1">
    <citation type="journal article" date="2016" name="Proc. Natl. Acad. Sci. U.S.A.">
        <title>Comparative genomics of biotechnologically important yeasts.</title>
        <authorList>
            <person name="Riley R."/>
            <person name="Haridas S."/>
            <person name="Wolfe K.H."/>
            <person name="Lopes M.R."/>
            <person name="Hittinger C.T."/>
            <person name="Goeker M."/>
            <person name="Salamov A.A."/>
            <person name="Wisecaver J.H."/>
            <person name="Long T.M."/>
            <person name="Calvey C.H."/>
            <person name="Aerts A.L."/>
            <person name="Barry K.W."/>
            <person name="Choi C."/>
            <person name="Clum A."/>
            <person name="Coughlan A.Y."/>
            <person name="Deshpande S."/>
            <person name="Douglass A.P."/>
            <person name="Hanson S.J."/>
            <person name="Klenk H.-P."/>
            <person name="LaButti K.M."/>
            <person name="Lapidus A."/>
            <person name="Lindquist E.A."/>
            <person name="Lipzen A.M."/>
            <person name="Meier-Kolthoff J.P."/>
            <person name="Ohm R.A."/>
            <person name="Otillar R.P."/>
            <person name="Pangilinan J.L."/>
            <person name="Peng Y."/>
            <person name="Rokas A."/>
            <person name="Rosa C.A."/>
            <person name="Scheuner C."/>
            <person name="Sibirny A.A."/>
            <person name="Slot J.C."/>
            <person name="Stielow J.B."/>
            <person name="Sun H."/>
            <person name="Kurtzman C.P."/>
            <person name="Blackwell M."/>
            <person name="Grigoriev I.V."/>
            <person name="Jeffries T.W."/>
        </authorList>
    </citation>
    <scope>NUCLEOTIDE SEQUENCE [LARGE SCALE GENOMIC DNA]</scope>
    <source>
        <strain evidence="1 2">NRRL Y-11557</strain>
    </source>
</reference>
<dbReference type="EMBL" id="KV454301">
    <property type="protein sequence ID" value="ODQ70239.1"/>
    <property type="molecule type" value="Genomic_DNA"/>
</dbReference>
<keyword evidence="2" id="KW-1185">Reference proteome</keyword>
<evidence type="ECO:0000313" key="2">
    <source>
        <dbReference type="Proteomes" id="UP000094385"/>
    </source>
</evidence>
<dbReference type="OrthoDB" id="2260786at2759"/>
<proteinExistence type="predicted"/>
<dbReference type="Proteomes" id="UP000094385">
    <property type="component" value="Unassembled WGS sequence"/>
</dbReference>